<gene>
    <name evidence="2" type="ORF">HBA54_25470</name>
</gene>
<dbReference type="SUPFAM" id="SSF69118">
    <property type="entry name" value="AhpD-like"/>
    <property type="match status" value="1"/>
</dbReference>
<dbReference type="Proteomes" id="UP000761264">
    <property type="component" value="Unassembled WGS sequence"/>
</dbReference>
<dbReference type="RefSeq" id="WP_167230413.1">
    <property type="nucleotide sequence ID" value="NZ_JAAQPH010000028.1"/>
</dbReference>
<dbReference type="GO" id="GO:0051920">
    <property type="term" value="F:peroxiredoxin activity"/>
    <property type="evidence" value="ECO:0007669"/>
    <property type="project" value="InterPro"/>
</dbReference>
<dbReference type="AlphaFoldDB" id="A0A967KEI7"/>
<sequence>MSRLQAIDPATAEGKTKALFDGVQKKLGVVPNLLRTLGASPAALEAYLAFSQALGGAGLDSRTRESIALTVAGENACDYCASAHTAIGGSLGIGAAELADNLRGRSGDAKLAAALDFAAAVTRKRGLVGDDDLAALRQAGYDDAAAVEIVTTVALNLLTNYVNHVAQTDIDFPKVTADAAETAA</sequence>
<dbReference type="EMBL" id="JAAQPH010000028">
    <property type="protein sequence ID" value="NIA71954.1"/>
    <property type="molecule type" value="Genomic_DNA"/>
</dbReference>
<dbReference type="Pfam" id="PF02627">
    <property type="entry name" value="CMD"/>
    <property type="match status" value="1"/>
</dbReference>
<feature type="domain" description="Carboxymuconolactone decarboxylase-like" evidence="1">
    <location>
        <begin position="41"/>
        <end position="121"/>
    </location>
</feature>
<dbReference type="InterPro" id="IPR004675">
    <property type="entry name" value="AhpD_core"/>
</dbReference>
<dbReference type="InterPro" id="IPR003779">
    <property type="entry name" value="CMD-like"/>
</dbReference>
<accession>A0A967KEI7</accession>
<keyword evidence="3" id="KW-1185">Reference proteome</keyword>
<evidence type="ECO:0000313" key="2">
    <source>
        <dbReference type="EMBL" id="NIA71954.1"/>
    </source>
</evidence>
<comment type="caution">
    <text evidence="2">The sequence shown here is derived from an EMBL/GenBank/DDBJ whole genome shotgun (WGS) entry which is preliminary data.</text>
</comment>
<dbReference type="InterPro" id="IPR029032">
    <property type="entry name" value="AhpD-like"/>
</dbReference>
<reference evidence="2" key="1">
    <citation type="submission" date="2020-03" db="EMBL/GenBank/DDBJ databases">
        <title>Genome of Pelagibius litoralis DSM 21314T.</title>
        <authorList>
            <person name="Wang G."/>
        </authorList>
    </citation>
    <scope>NUCLEOTIDE SEQUENCE</scope>
    <source>
        <strain evidence="2">DSM 21314</strain>
    </source>
</reference>
<proteinExistence type="predicted"/>
<dbReference type="NCBIfam" id="TIGR00778">
    <property type="entry name" value="ahpD_dom"/>
    <property type="match status" value="1"/>
</dbReference>
<dbReference type="PANTHER" id="PTHR35446:SF3">
    <property type="entry name" value="CMD DOMAIN-CONTAINING PROTEIN"/>
    <property type="match status" value="1"/>
</dbReference>
<dbReference type="Gene3D" id="1.20.1290.10">
    <property type="entry name" value="AhpD-like"/>
    <property type="match status" value="1"/>
</dbReference>
<evidence type="ECO:0000259" key="1">
    <source>
        <dbReference type="Pfam" id="PF02627"/>
    </source>
</evidence>
<dbReference type="PANTHER" id="PTHR35446">
    <property type="entry name" value="SI:CH211-175M2.5"/>
    <property type="match status" value="1"/>
</dbReference>
<organism evidence="2 3">
    <name type="scientific">Pelagibius litoralis</name>
    <dbReference type="NCBI Taxonomy" id="374515"/>
    <lineage>
        <taxon>Bacteria</taxon>
        <taxon>Pseudomonadati</taxon>
        <taxon>Pseudomonadota</taxon>
        <taxon>Alphaproteobacteria</taxon>
        <taxon>Rhodospirillales</taxon>
        <taxon>Rhodovibrionaceae</taxon>
        <taxon>Pelagibius</taxon>
    </lineage>
</organism>
<evidence type="ECO:0000313" key="3">
    <source>
        <dbReference type="Proteomes" id="UP000761264"/>
    </source>
</evidence>
<name>A0A967KEI7_9PROT</name>
<protein>
    <submittedName>
        <fullName evidence="2">Carboxymuconolactone decarboxylase family protein</fullName>
    </submittedName>
</protein>